<geneLocation type="plasmid" evidence="1">
    <name>pMC3</name>
</geneLocation>
<dbReference type="EMBL" id="AP019622">
    <property type="protein sequence ID" value="BBJ56347.1"/>
    <property type="molecule type" value="Genomic_DNA"/>
</dbReference>
<accession>A0A499W9U7</accession>
<protein>
    <submittedName>
        <fullName evidence="1">Uncharacterized protein</fullName>
    </submittedName>
</protein>
<evidence type="ECO:0000313" key="1">
    <source>
        <dbReference type="EMBL" id="BBJ56347.1"/>
    </source>
</evidence>
<name>A0A499W9U7_STRAX</name>
<gene>
    <name evidence="1" type="ORF">SAVMC3_89760</name>
</gene>
<sequence>MDRRPRPTKITSGSVGLIHDREVEACHLLPVEPLSARQSSLQRPANLPLTHRVVEVLAVHQGGVRGEHDHGPAPAHRASWIGLVVVRTPNSFSTGSFSSEHTATMGER</sequence>
<organism evidence="1">
    <name type="scientific">Streptomyces avermitilis</name>
    <dbReference type="NCBI Taxonomy" id="33903"/>
    <lineage>
        <taxon>Bacteria</taxon>
        <taxon>Bacillati</taxon>
        <taxon>Actinomycetota</taxon>
        <taxon>Actinomycetes</taxon>
        <taxon>Kitasatosporales</taxon>
        <taxon>Streptomycetaceae</taxon>
        <taxon>Streptomyces</taxon>
    </lineage>
</organism>
<keyword evidence="1" id="KW-0614">Plasmid</keyword>
<reference evidence="1" key="1">
    <citation type="submission" date="2019-04" db="EMBL/GenBank/DDBJ databases">
        <title>Draft genome sequences of Streptomyces avermitilis MC3.</title>
        <authorList>
            <person name="Komaki H."/>
            <person name="Tamura T."/>
            <person name="Hosoyama A."/>
        </authorList>
    </citation>
    <scope>NUCLEOTIDE SEQUENCE</scope>
    <source>
        <strain evidence="1">MC3</strain>
        <plasmid evidence="1">pMC3</plasmid>
    </source>
</reference>
<proteinExistence type="predicted"/>
<dbReference type="AlphaFoldDB" id="A0A499W9U7"/>